<gene>
    <name evidence="2" type="ORF">MA03_03515</name>
</gene>
<dbReference type="PANTHER" id="PTHR10000">
    <property type="entry name" value="PHOSPHOSERINE PHOSPHATASE"/>
    <property type="match status" value="1"/>
</dbReference>
<dbReference type="KEGG" id="thf:MA03_03515"/>
<name>A0A0F7CKZ8_9CREN</name>
<dbReference type="EMBL" id="CP009961">
    <property type="protein sequence ID" value="AKG38536.1"/>
    <property type="molecule type" value="Genomic_DNA"/>
</dbReference>
<evidence type="ECO:0000313" key="3">
    <source>
        <dbReference type="Proteomes" id="UP000067434"/>
    </source>
</evidence>
<dbReference type="EC" id="3.1.3.18" evidence="1"/>
<dbReference type="NCBIfam" id="TIGR01484">
    <property type="entry name" value="HAD-SF-IIB"/>
    <property type="match status" value="1"/>
</dbReference>
<dbReference type="OrthoDB" id="120822at2157"/>
<accession>A0A0F7CKZ8</accession>
<sequence>MSSWIFIDVDWTLTDHERKISSRVVGVLEKLVSRGYVVALASATAYPIVYGLARYLPTSEMIVAENGGVVGYRTELEVLGRVDKDRIIRVAEEKLSCCLRNSWQNLFRFVDVTFVVRENIVPEVAIREAKRVFEPMNLEVMYSGVALHVHPPGINKGQGIRKLFELLSESPKKIIAIGDSEVDIEMFKLADFSACPSHSPDYVKESVDYVASRPYSDGFIEIVEKFLL</sequence>
<proteinExistence type="predicted"/>
<reference evidence="2 3" key="1">
    <citation type="journal article" date="2015" name="Stand. Genomic Sci.">
        <title>Complete genome sequence of and proposal of Thermofilum uzonense sp. nov. a novel hyperthermophilic crenarchaeon and emended description of the genus Thermofilum.</title>
        <authorList>
            <person name="Toshchakov S.V."/>
            <person name="Korzhenkov A.A."/>
            <person name="Samarov N.I."/>
            <person name="Mazunin I.O."/>
            <person name="Mozhey O.I."/>
            <person name="Shmyr I.S."/>
            <person name="Derbikova K.S."/>
            <person name="Taranov E.A."/>
            <person name="Dominova I.N."/>
            <person name="Bonch-Osmolovskaya E.A."/>
            <person name="Patrushev M.V."/>
            <person name="Podosokorskaya O.A."/>
            <person name="Kublanov I.V."/>
        </authorList>
    </citation>
    <scope>NUCLEOTIDE SEQUENCE [LARGE SCALE GENOMIC DNA]</scope>
    <source>
        <strain evidence="2 3">1807-2</strain>
    </source>
</reference>
<dbReference type="GO" id="GO:0008967">
    <property type="term" value="F:phosphoglycolate phosphatase activity"/>
    <property type="evidence" value="ECO:0007669"/>
    <property type="project" value="UniProtKB-UniRule"/>
</dbReference>
<dbReference type="RefSeq" id="WP_052883952.1">
    <property type="nucleotide sequence ID" value="NZ_CP009961.1"/>
</dbReference>
<dbReference type="Pfam" id="PF08282">
    <property type="entry name" value="Hydrolase_3"/>
    <property type="match status" value="2"/>
</dbReference>
<dbReference type="InterPro" id="IPR023214">
    <property type="entry name" value="HAD_sf"/>
</dbReference>
<dbReference type="InterPro" id="IPR006379">
    <property type="entry name" value="HAD-SF_hydro_IIB"/>
</dbReference>
<dbReference type="HOGENOM" id="CLU_044146_2_0_2"/>
<organism evidence="2 3">
    <name type="scientific">Infirmifilum uzonense</name>
    <dbReference type="NCBI Taxonomy" id="1550241"/>
    <lineage>
        <taxon>Archaea</taxon>
        <taxon>Thermoproteota</taxon>
        <taxon>Thermoprotei</taxon>
        <taxon>Thermofilales</taxon>
        <taxon>Thermofilaceae</taxon>
        <taxon>Infirmifilum</taxon>
    </lineage>
</organism>
<evidence type="ECO:0000256" key="1">
    <source>
        <dbReference type="NCBIfam" id="TIGR01487"/>
    </source>
</evidence>
<dbReference type="GO" id="GO:0000287">
    <property type="term" value="F:magnesium ion binding"/>
    <property type="evidence" value="ECO:0007669"/>
    <property type="project" value="TreeGrafter"/>
</dbReference>
<dbReference type="Proteomes" id="UP000067434">
    <property type="component" value="Chromosome"/>
</dbReference>
<dbReference type="PANTHER" id="PTHR10000:SF8">
    <property type="entry name" value="HAD SUPERFAMILY HYDROLASE-LIKE, TYPE 3"/>
    <property type="match status" value="1"/>
</dbReference>
<dbReference type="AlphaFoldDB" id="A0A0F7CKZ8"/>
<dbReference type="InterPro" id="IPR036412">
    <property type="entry name" value="HAD-like_sf"/>
</dbReference>
<evidence type="ECO:0000313" key="2">
    <source>
        <dbReference type="EMBL" id="AKG38536.1"/>
    </source>
</evidence>
<dbReference type="PATRIC" id="fig|1550241.5.peg.743"/>
<dbReference type="GO" id="GO:0005829">
    <property type="term" value="C:cytosol"/>
    <property type="evidence" value="ECO:0007669"/>
    <property type="project" value="TreeGrafter"/>
</dbReference>
<dbReference type="SUPFAM" id="SSF56784">
    <property type="entry name" value="HAD-like"/>
    <property type="match status" value="1"/>
</dbReference>
<dbReference type="NCBIfam" id="TIGR01482">
    <property type="entry name" value="SPP-subfamily"/>
    <property type="match status" value="1"/>
</dbReference>
<dbReference type="NCBIfam" id="TIGR01487">
    <property type="entry name" value="Pglycolate_arch"/>
    <property type="match status" value="1"/>
</dbReference>
<dbReference type="Gene3D" id="3.40.50.1000">
    <property type="entry name" value="HAD superfamily/HAD-like"/>
    <property type="match status" value="1"/>
</dbReference>
<dbReference type="STRING" id="1550241.MA03_03515"/>
<keyword evidence="3" id="KW-1185">Reference proteome</keyword>
<dbReference type="Gene3D" id="3.90.1070.10">
    <property type="match status" value="1"/>
</dbReference>
<dbReference type="GeneID" id="25401268"/>
<protein>
    <recommendedName>
        <fullName evidence="1">Phosphoglycolate phosphatase</fullName>
        <ecNumber evidence="1">3.1.3.18</ecNumber>
    </recommendedName>
</protein>